<proteinExistence type="inferred from homology"/>
<evidence type="ECO:0000256" key="7">
    <source>
        <dbReference type="ARBA" id="ARBA00023296"/>
    </source>
</evidence>
<dbReference type="KEGG" id="vg:11467769"/>
<protein>
    <submittedName>
        <fullName evidence="8">PVII</fullName>
    </submittedName>
</protein>
<dbReference type="Proteomes" id="UP000169712">
    <property type="component" value="Segment"/>
</dbReference>
<evidence type="ECO:0000256" key="2">
    <source>
        <dbReference type="ARBA" id="ARBA00022524"/>
    </source>
</evidence>
<evidence type="ECO:0000256" key="4">
    <source>
        <dbReference type="ARBA" id="ARBA00022844"/>
    </source>
</evidence>
<keyword evidence="4" id="KW-0946">Virion</keyword>
<comment type="similarity">
    <text evidence="1">Belongs to the adenoviridae histone-like nucleoprotein family.</text>
</comment>
<keyword evidence="3" id="KW-1048">Host nucleus</keyword>
<dbReference type="Pfam" id="PF03228">
    <property type="entry name" value="Adeno_VII"/>
    <property type="match status" value="1"/>
</dbReference>
<dbReference type="GO" id="GO:0075732">
    <property type="term" value="P:viral penetration into host nucleus"/>
    <property type="evidence" value="ECO:0007669"/>
    <property type="project" value="UniProtKB-KW"/>
</dbReference>
<organism evidence="8 9">
    <name type="scientific">South Polar skua adenovirus 1</name>
    <dbReference type="NCBI Taxonomy" id="2848087"/>
    <lineage>
        <taxon>Viruses</taxon>
        <taxon>Varidnaviria</taxon>
        <taxon>Bamfordvirae</taxon>
        <taxon>Preplasmiviricota</taxon>
        <taxon>Polisuviricotina</taxon>
        <taxon>Pharingeaviricetes</taxon>
        <taxon>Rowavirales</taxon>
        <taxon>Adenoviridae</taxon>
        <taxon>Siadenovirus</taxon>
        <taxon>Siadenovirus stercorariidae</taxon>
        <taxon>Skua siadenovirus A</taxon>
    </lineage>
</organism>
<dbReference type="GO" id="GO:0046718">
    <property type="term" value="P:symbiont entry into host cell"/>
    <property type="evidence" value="ECO:0007669"/>
    <property type="project" value="UniProtKB-KW"/>
</dbReference>
<evidence type="ECO:0000313" key="8">
    <source>
        <dbReference type="EMBL" id="ADP30819.1"/>
    </source>
</evidence>
<dbReference type="GeneID" id="11467769"/>
<keyword evidence="9" id="KW-1185">Reference proteome</keyword>
<keyword evidence="5" id="KW-0426">Late protein</keyword>
<dbReference type="GO" id="GO:0003677">
    <property type="term" value="F:DNA binding"/>
    <property type="evidence" value="ECO:0007669"/>
    <property type="project" value="UniProtKB-KW"/>
</dbReference>
<evidence type="ECO:0000313" key="9">
    <source>
        <dbReference type="Proteomes" id="UP000169712"/>
    </source>
</evidence>
<dbReference type="GO" id="GO:0043657">
    <property type="term" value="C:host cell"/>
    <property type="evidence" value="ECO:0007669"/>
    <property type="project" value="GOC"/>
</dbReference>
<dbReference type="OrthoDB" id="28507at10239"/>
<dbReference type="RefSeq" id="YP_004935936.1">
    <property type="nucleotide sequence ID" value="NC_016437.1"/>
</dbReference>
<keyword evidence="7" id="KW-1160">Virus entry into host cell</keyword>
<dbReference type="EMBL" id="HM585353">
    <property type="protein sequence ID" value="ADP30819.1"/>
    <property type="molecule type" value="Genomic_DNA"/>
</dbReference>
<reference evidence="8 9" key="1">
    <citation type="journal article" date="2012" name="Virology">
        <title>Full genome analysis of a novel adenovirus from the South Polar skua (Catharacta maccormicki) in Antarctica.</title>
        <authorList>
            <person name="Park Y.M."/>
            <person name="Kim J.H."/>
            <person name="Gu S.H."/>
            <person name="Lee S.Y."/>
            <person name="Lee M.G."/>
            <person name="Kang Y.K."/>
            <person name="Kang S.H."/>
            <person name="Kim H.J."/>
            <person name="Song J.W."/>
        </authorList>
    </citation>
    <scope>NUCLEOTIDE SEQUENCE [LARGE SCALE GENOMIC DNA]</scope>
    <source>
        <strain evidence="8">T03</strain>
    </source>
</reference>
<keyword evidence="2" id="KW-1163">Viral penetration into host nucleus</keyword>
<evidence type="ECO:0000256" key="5">
    <source>
        <dbReference type="ARBA" id="ARBA00022921"/>
    </source>
</evidence>
<dbReference type="InterPro" id="IPR004912">
    <property type="entry name" value="Adeno_VII"/>
</dbReference>
<keyword evidence="6" id="KW-0238">DNA-binding</keyword>
<accession>G9B6K3</accession>
<sequence>MASIVYSPGDSRGWGIGNSAMRDYYLVGGALEPSDVYTVRVREHWRRKSTIGRRRPRTVAVQTGPVVVATPARRRGRRRAVAIPVQPSTRVLRSAARRAPVPMDITPVVPAISAPPTAVAVPATAVQVGAKRRRLS</sequence>
<evidence type="ECO:0000256" key="6">
    <source>
        <dbReference type="ARBA" id="ARBA00023125"/>
    </source>
</evidence>
<dbReference type="GO" id="GO:0019028">
    <property type="term" value="C:viral capsid"/>
    <property type="evidence" value="ECO:0007669"/>
    <property type="project" value="InterPro"/>
</dbReference>
<evidence type="ECO:0000256" key="3">
    <source>
        <dbReference type="ARBA" id="ARBA00022562"/>
    </source>
</evidence>
<name>G9B6K3_9ADEN</name>
<evidence type="ECO:0000256" key="1">
    <source>
        <dbReference type="ARBA" id="ARBA00005746"/>
    </source>
</evidence>